<dbReference type="Pfam" id="PF00216">
    <property type="entry name" value="Bac_DNA_binding"/>
    <property type="match status" value="1"/>
</dbReference>
<proteinExistence type="inferred from homology"/>
<dbReference type="PRINTS" id="PR01727">
    <property type="entry name" value="DNABINDINGHU"/>
</dbReference>
<comment type="similarity">
    <text evidence="2 5">Belongs to the bacterial histone-like protein family.</text>
</comment>
<dbReference type="GO" id="GO:0030527">
    <property type="term" value="F:structural constituent of chromatin"/>
    <property type="evidence" value="ECO:0007669"/>
    <property type="project" value="InterPro"/>
</dbReference>
<dbReference type="PANTHER" id="PTHR33175:SF3">
    <property type="entry name" value="DNA-BINDING PROTEIN HU-BETA"/>
    <property type="match status" value="1"/>
</dbReference>
<dbReference type="InterPro" id="IPR010992">
    <property type="entry name" value="IHF-like_DNA-bd_dom_sf"/>
</dbReference>
<organism evidence="6">
    <name type="scientific">Thermosulfidibacter takaii</name>
    <dbReference type="NCBI Taxonomy" id="412593"/>
    <lineage>
        <taxon>Bacteria</taxon>
        <taxon>Pseudomonadati</taxon>
        <taxon>Thermosulfidibacterota</taxon>
        <taxon>Thermosulfidibacteria</taxon>
        <taxon>Thermosulfidibacterales</taxon>
        <taxon>Thermosulfidibacteraceae</taxon>
    </lineage>
</organism>
<evidence type="ECO:0000313" key="6">
    <source>
        <dbReference type="EMBL" id="HDD53063.1"/>
    </source>
</evidence>
<dbReference type="Proteomes" id="UP000885690">
    <property type="component" value="Unassembled WGS sequence"/>
</dbReference>
<gene>
    <name evidence="6" type="ORF">ENF32_03215</name>
</gene>
<evidence type="ECO:0000256" key="1">
    <source>
        <dbReference type="ARBA" id="ARBA00003819"/>
    </source>
</evidence>
<dbReference type="GO" id="GO:0003677">
    <property type="term" value="F:DNA binding"/>
    <property type="evidence" value="ECO:0007669"/>
    <property type="project" value="UniProtKB-KW"/>
</dbReference>
<dbReference type="GO" id="GO:0005829">
    <property type="term" value="C:cytosol"/>
    <property type="evidence" value="ECO:0007669"/>
    <property type="project" value="TreeGrafter"/>
</dbReference>
<dbReference type="SUPFAM" id="SSF47729">
    <property type="entry name" value="IHF-like DNA-binding proteins"/>
    <property type="match status" value="1"/>
</dbReference>
<dbReference type="GO" id="GO:0006270">
    <property type="term" value="P:DNA replication initiation"/>
    <property type="evidence" value="ECO:0007669"/>
    <property type="project" value="UniProtKB-ARBA"/>
</dbReference>
<dbReference type="PROSITE" id="PS00045">
    <property type="entry name" value="HISTONE_LIKE"/>
    <property type="match status" value="1"/>
</dbReference>
<dbReference type="InterPro" id="IPR000119">
    <property type="entry name" value="Hist_DNA-bd"/>
</dbReference>
<protein>
    <submittedName>
        <fullName evidence="6">HU family DNA-binding protein</fullName>
    </submittedName>
</protein>
<sequence length="91" mass="9676">MTKAELVAIMAKEAGITKSAAEKALEAFINGVKGALARGDKVTLVGFGTFLVAERAERRGRNPQTKAEIIIPASKVPKFKPGKALKDLVNK</sequence>
<dbReference type="Gene3D" id="4.10.520.10">
    <property type="entry name" value="IHF-like DNA-binding proteins"/>
    <property type="match status" value="1"/>
</dbReference>
<dbReference type="EMBL" id="DQWS01000123">
    <property type="protein sequence ID" value="HDD53063.1"/>
    <property type="molecule type" value="Genomic_DNA"/>
</dbReference>
<keyword evidence="4 6" id="KW-0238">DNA-binding</keyword>
<dbReference type="GO" id="GO:1990103">
    <property type="term" value="C:DnaA-HU complex"/>
    <property type="evidence" value="ECO:0007669"/>
    <property type="project" value="UniProtKB-ARBA"/>
</dbReference>
<dbReference type="GO" id="GO:1990178">
    <property type="term" value="C:HU-DNA complex"/>
    <property type="evidence" value="ECO:0007669"/>
    <property type="project" value="UniProtKB-ARBA"/>
</dbReference>
<dbReference type="GO" id="GO:0030261">
    <property type="term" value="P:chromosome condensation"/>
    <property type="evidence" value="ECO:0007669"/>
    <property type="project" value="UniProtKB-KW"/>
</dbReference>
<dbReference type="PANTHER" id="PTHR33175">
    <property type="entry name" value="DNA-BINDING PROTEIN HU"/>
    <property type="match status" value="1"/>
</dbReference>
<evidence type="ECO:0000256" key="4">
    <source>
        <dbReference type="ARBA" id="ARBA00023125"/>
    </source>
</evidence>
<comment type="function">
    <text evidence="1">Histone-like DNA-binding protein which is capable of wrapping DNA to stabilize it, and thus to prevent its denaturation under extreme environmental conditions.</text>
</comment>
<dbReference type="CDD" id="cd13831">
    <property type="entry name" value="HU"/>
    <property type="match status" value="1"/>
</dbReference>
<evidence type="ECO:0000256" key="5">
    <source>
        <dbReference type="RuleBase" id="RU003939"/>
    </source>
</evidence>
<dbReference type="SMART" id="SM00411">
    <property type="entry name" value="BHL"/>
    <property type="match status" value="1"/>
</dbReference>
<keyword evidence="3" id="KW-0226">DNA condensation</keyword>
<name>A0A7C0U6P2_9BACT</name>
<dbReference type="GO" id="GO:0042802">
    <property type="term" value="F:identical protein binding"/>
    <property type="evidence" value="ECO:0007669"/>
    <property type="project" value="UniProtKB-ARBA"/>
</dbReference>
<reference evidence="6" key="1">
    <citation type="journal article" date="2020" name="mSystems">
        <title>Genome- and Community-Level Interaction Insights into Carbon Utilization and Element Cycling Functions of Hydrothermarchaeota in Hydrothermal Sediment.</title>
        <authorList>
            <person name="Zhou Z."/>
            <person name="Liu Y."/>
            <person name="Xu W."/>
            <person name="Pan J."/>
            <person name="Luo Z.H."/>
            <person name="Li M."/>
        </authorList>
    </citation>
    <scope>NUCLEOTIDE SEQUENCE [LARGE SCALE GENOMIC DNA]</scope>
    <source>
        <strain evidence="6">HyVt-115</strain>
    </source>
</reference>
<dbReference type="FunFam" id="4.10.520.10:FF:000001">
    <property type="entry name" value="DNA-binding protein HU"/>
    <property type="match status" value="1"/>
</dbReference>
<evidence type="ECO:0000256" key="2">
    <source>
        <dbReference type="ARBA" id="ARBA00010529"/>
    </source>
</evidence>
<dbReference type="AlphaFoldDB" id="A0A7C0U6P2"/>
<dbReference type="InterPro" id="IPR020816">
    <property type="entry name" value="Histone-like_DNA-bd_CS"/>
</dbReference>
<evidence type="ECO:0000256" key="3">
    <source>
        <dbReference type="ARBA" id="ARBA00023067"/>
    </source>
</evidence>
<dbReference type="GO" id="GO:0006351">
    <property type="term" value="P:DNA-templated transcription"/>
    <property type="evidence" value="ECO:0007669"/>
    <property type="project" value="UniProtKB-ARBA"/>
</dbReference>
<accession>A0A7C0U6P2</accession>
<comment type="caution">
    <text evidence="6">The sequence shown here is derived from an EMBL/GenBank/DDBJ whole genome shotgun (WGS) entry which is preliminary data.</text>
</comment>